<evidence type="ECO:0000313" key="2">
    <source>
        <dbReference type="Proteomes" id="UP000273307"/>
    </source>
</evidence>
<dbReference type="Proteomes" id="UP000273307">
    <property type="component" value="Unassembled WGS sequence"/>
</dbReference>
<reference evidence="1 2" key="1">
    <citation type="submission" date="2018-09" db="EMBL/GenBank/DDBJ databases">
        <authorList>
            <person name="Tagini F."/>
        </authorList>
    </citation>
    <scope>NUCLEOTIDE SEQUENCE [LARGE SCALE GENOMIC DNA]</scope>
    <source>
        <strain evidence="1 2">MK136</strain>
    </source>
</reference>
<keyword evidence="2" id="KW-1185">Reference proteome</keyword>
<dbReference type="AlphaFoldDB" id="A0A498Q6F8"/>
<accession>A0A498Q6F8</accession>
<evidence type="ECO:0000313" key="1">
    <source>
        <dbReference type="EMBL" id="VBA41276.1"/>
    </source>
</evidence>
<proteinExistence type="predicted"/>
<gene>
    <name evidence="1" type="ORF">LAUMK136_03951</name>
</gene>
<sequence length="95" mass="10089">MCEFIIPFRNERPTGFGLGAAFGAMTDAVLDNTYDLPASDFAAMRRSTTNRAPAARAGASDVPDTAYFNDPHKFSVDAMTPPVSMAVGSATARLQ</sequence>
<name>A0A498Q6F8_9MYCO</name>
<protein>
    <submittedName>
        <fullName evidence="1">Uncharacterized protein</fullName>
    </submittedName>
</protein>
<dbReference type="EMBL" id="UPHP01000107">
    <property type="protein sequence ID" value="VBA41276.1"/>
    <property type="molecule type" value="Genomic_DNA"/>
</dbReference>
<organism evidence="1 2">
    <name type="scientific">Mycobacterium attenuatum</name>
    <dbReference type="NCBI Taxonomy" id="2341086"/>
    <lineage>
        <taxon>Bacteria</taxon>
        <taxon>Bacillati</taxon>
        <taxon>Actinomycetota</taxon>
        <taxon>Actinomycetes</taxon>
        <taxon>Mycobacteriales</taxon>
        <taxon>Mycobacteriaceae</taxon>
        <taxon>Mycobacterium</taxon>
    </lineage>
</organism>